<dbReference type="SMART" id="SM00935">
    <property type="entry name" value="OmpH"/>
    <property type="match status" value="1"/>
</dbReference>
<keyword evidence="5" id="KW-1185">Reference proteome</keyword>
<dbReference type="InterPro" id="IPR005632">
    <property type="entry name" value="Chaperone_Skp"/>
</dbReference>
<dbReference type="GO" id="GO:0005829">
    <property type="term" value="C:cytosol"/>
    <property type="evidence" value="ECO:0007669"/>
    <property type="project" value="TreeGrafter"/>
</dbReference>
<organism evidence="4 5">
    <name type="scientific">Aminomonas paucivorans DSM 12260</name>
    <dbReference type="NCBI Taxonomy" id="584708"/>
    <lineage>
        <taxon>Bacteria</taxon>
        <taxon>Thermotogati</taxon>
        <taxon>Synergistota</taxon>
        <taxon>Synergistia</taxon>
        <taxon>Synergistales</taxon>
        <taxon>Synergistaceae</taxon>
        <taxon>Aminomonas</taxon>
    </lineage>
</organism>
<reference evidence="4 5" key="1">
    <citation type="journal article" date="2010" name="Stand. Genomic Sci.">
        <title>Non-contiguous finished genome sequence of Aminomonas paucivorans type strain (GLU-3).</title>
        <authorList>
            <person name="Pitluck S."/>
            <person name="Yasawong M."/>
            <person name="Held B."/>
            <person name="Lapidus A."/>
            <person name="Nolan M."/>
            <person name="Copeland A."/>
            <person name="Lucas S."/>
            <person name="Del Rio T.G."/>
            <person name="Tice H."/>
            <person name="Cheng J.F."/>
            <person name="Chertkov O."/>
            <person name="Goodwin L."/>
            <person name="Tapia R."/>
            <person name="Han C."/>
            <person name="Liolios K."/>
            <person name="Ivanova N."/>
            <person name="Mavromatis K."/>
            <person name="Ovchinnikova G."/>
            <person name="Pati A."/>
            <person name="Chen A."/>
            <person name="Palaniappan K."/>
            <person name="Land M."/>
            <person name="Hauser L."/>
            <person name="Chang Y.J."/>
            <person name="Jeffries C.D."/>
            <person name="Pukall R."/>
            <person name="Spring S."/>
            <person name="Rohde M."/>
            <person name="Sikorski J."/>
            <person name="Goker M."/>
            <person name="Woyke T."/>
            <person name="Bristow J."/>
            <person name="Eisen J.A."/>
            <person name="Markowitz V."/>
            <person name="Hugenholtz P."/>
            <person name="Kyrpides N.C."/>
            <person name="Klenk H.P."/>
        </authorList>
    </citation>
    <scope>NUCLEOTIDE SEQUENCE [LARGE SCALE GENOMIC DNA]</scope>
    <source>
        <strain evidence="4 5">DSM 12260</strain>
    </source>
</reference>
<evidence type="ECO:0000256" key="2">
    <source>
        <dbReference type="ARBA" id="ARBA00022729"/>
    </source>
</evidence>
<dbReference type="OrthoDB" id="6329at2"/>
<evidence type="ECO:0000256" key="1">
    <source>
        <dbReference type="ARBA" id="ARBA00009091"/>
    </source>
</evidence>
<accession>E3CXF4</accession>
<dbReference type="SUPFAM" id="SSF111384">
    <property type="entry name" value="OmpH-like"/>
    <property type="match status" value="1"/>
</dbReference>
<dbReference type="eggNOG" id="COG2825">
    <property type="taxonomic scope" value="Bacteria"/>
</dbReference>
<name>E3CXF4_9BACT</name>
<keyword evidence="2 3" id="KW-0732">Signal</keyword>
<dbReference type="PaxDb" id="584708-Apau_1093"/>
<sequence>MSKSRRVVGALLASVFLLVSLAGVALANEKVAVINPQQVMFQHPKFEQTQKQIKAVMDKKQNEAKAAIDKEKDNNKKAQIFQAKRQEAAVEEKKLMDPLFKDIDMAIRSVCKAKAVTVVVDKNAVFFGGLDITDDVVQELKKKNAGN</sequence>
<dbReference type="EMBL" id="CM001022">
    <property type="protein sequence ID" value="EFQ23520.1"/>
    <property type="molecule type" value="Genomic_DNA"/>
</dbReference>
<dbReference type="RefSeq" id="WP_006300715.1">
    <property type="nucleotide sequence ID" value="NZ_CM001022.1"/>
</dbReference>
<dbReference type="GO" id="GO:0051082">
    <property type="term" value="F:unfolded protein binding"/>
    <property type="evidence" value="ECO:0007669"/>
    <property type="project" value="InterPro"/>
</dbReference>
<feature type="chain" id="PRO_5003168128" evidence="3">
    <location>
        <begin position="28"/>
        <end position="147"/>
    </location>
</feature>
<comment type="similarity">
    <text evidence="1">Belongs to the Skp family.</text>
</comment>
<feature type="signal peptide" evidence="3">
    <location>
        <begin position="1"/>
        <end position="27"/>
    </location>
</feature>
<dbReference type="PANTHER" id="PTHR35089">
    <property type="entry name" value="CHAPERONE PROTEIN SKP"/>
    <property type="match status" value="1"/>
</dbReference>
<dbReference type="STRING" id="584708.Apau_1093"/>
<proteinExistence type="inferred from homology"/>
<dbReference type="Pfam" id="PF03938">
    <property type="entry name" value="OmpH"/>
    <property type="match status" value="1"/>
</dbReference>
<dbReference type="Gene3D" id="3.30.910.20">
    <property type="entry name" value="Skp domain"/>
    <property type="match status" value="1"/>
</dbReference>
<evidence type="ECO:0000313" key="4">
    <source>
        <dbReference type="EMBL" id="EFQ23520.1"/>
    </source>
</evidence>
<dbReference type="HOGENOM" id="CLU_128691_2_0_0"/>
<evidence type="ECO:0000256" key="3">
    <source>
        <dbReference type="SAM" id="SignalP"/>
    </source>
</evidence>
<evidence type="ECO:0000313" key="5">
    <source>
        <dbReference type="Proteomes" id="UP000005096"/>
    </source>
</evidence>
<dbReference type="GO" id="GO:0050821">
    <property type="term" value="P:protein stabilization"/>
    <property type="evidence" value="ECO:0007669"/>
    <property type="project" value="TreeGrafter"/>
</dbReference>
<dbReference type="PANTHER" id="PTHR35089:SF1">
    <property type="entry name" value="CHAPERONE PROTEIN SKP"/>
    <property type="match status" value="1"/>
</dbReference>
<gene>
    <name evidence="4" type="ORF">Apau_1093</name>
</gene>
<protein>
    <submittedName>
        <fullName evidence="4">Outer membrane chaperone Skp (OmpH)</fullName>
    </submittedName>
</protein>
<dbReference type="AlphaFoldDB" id="E3CXF4"/>
<dbReference type="Proteomes" id="UP000005096">
    <property type="component" value="Chromosome"/>
</dbReference>
<dbReference type="InterPro" id="IPR024930">
    <property type="entry name" value="Skp_dom_sf"/>
</dbReference>